<dbReference type="InterPro" id="IPR027417">
    <property type="entry name" value="P-loop_NTPase"/>
</dbReference>
<reference evidence="6 7" key="1">
    <citation type="journal article" date="2004" name="Science">
        <title>The genome of the diatom Thalassiosira pseudonana: ecology, evolution, and metabolism.</title>
        <authorList>
            <person name="Armbrust E.V."/>
            <person name="Berges J.A."/>
            <person name="Bowler C."/>
            <person name="Green B.R."/>
            <person name="Martinez D."/>
            <person name="Putnam N.H."/>
            <person name="Zhou S."/>
            <person name="Allen A.E."/>
            <person name="Apt K.E."/>
            <person name="Bechner M."/>
            <person name="Brzezinski M.A."/>
            <person name="Chaal B.K."/>
            <person name="Chiovitti A."/>
            <person name="Davis A.K."/>
            <person name="Demarest M.S."/>
            <person name="Detter J.C."/>
            <person name="Glavina T."/>
            <person name="Goodstein D."/>
            <person name="Hadi M.Z."/>
            <person name="Hellsten U."/>
            <person name="Hildebrand M."/>
            <person name="Jenkins B.D."/>
            <person name="Jurka J."/>
            <person name="Kapitonov V.V."/>
            <person name="Kroger N."/>
            <person name="Lau W.W."/>
            <person name="Lane T.W."/>
            <person name="Larimer F.W."/>
            <person name="Lippmeier J.C."/>
            <person name="Lucas S."/>
            <person name="Medina M."/>
            <person name="Montsant A."/>
            <person name="Obornik M."/>
            <person name="Parker M.S."/>
            <person name="Palenik B."/>
            <person name="Pazour G.J."/>
            <person name="Richardson P.M."/>
            <person name="Rynearson T.A."/>
            <person name="Saito M.A."/>
            <person name="Schwartz D.C."/>
            <person name="Thamatrakoln K."/>
            <person name="Valentin K."/>
            <person name="Vardi A."/>
            <person name="Wilkerson F.P."/>
            <person name="Rokhsar D.S."/>
        </authorList>
    </citation>
    <scope>NUCLEOTIDE SEQUENCE [LARGE SCALE GENOMIC DNA]</scope>
    <source>
        <strain evidence="6 7">CCMP1335</strain>
    </source>
</reference>
<evidence type="ECO:0000259" key="5">
    <source>
        <dbReference type="Pfam" id="PF13087"/>
    </source>
</evidence>
<name>B8BSN0_THAPS</name>
<dbReference type="InterPro" id="IPR047187">
    <property type="entry name" value="SF1_C_Upf1"/>
</dbReference>
<dbReference type="InterPro" id="IPR050534">
    <property type="entry name" value="Coronavir_polyprotein_1ab"/>
</dbReference>
<dbReference type="CDD" id="cd18808">
    <property type="entry name" value="SF1_C_Upf1"/>
    <property type="match status" value="1"/>
</dbReference>
<dbReference type="RefSeq" id="XP_002286514.1">
    <property type="nucleotide sequence ID" value="XM_002286478.1"/>
</dbReference>
<dbReference type="SUPFAM" id="SSF52540">
    <property type="entry name" value="P-loop containing nucleoside triphosphate hydrolases"/>
    <property type="match status" value="1"/>
</dbReference>
<protein>
    <recommendedName>
        <fullName evidence="5">DNA2/NAM7 helicase-like C-terminal domain-containing protein</fullName>
    </recommendedName>
</protein>
<dbReference type="InParanoid" id="B8BSN0"/>
<dbReference type="InterPro" id="IPR041679">
    <property type="entry name" value="DNA2/NAM7-like_C"/>
</dbReference>
<dbReference type="AlphaFoldDB" id="B8BSN0"/>
<dbReference type="PANTHER" id="PTHR43788">
    <property type="entry name" value="DNA2/NAM7 HELICASE FAMILY MEMBER"/>
    <property type="match status" value="1"/>
</dbReference>
<reference evidence="6 7" key="2">
    <citation type="journal article" date="2008" name="Nature">
        <title>The Phaeodactylum genome reveals the evolutionary history of diatom genomes.</title>
        <authorList>
            <person name="Bowler C."/>
            <person name="Allen A.E."/>
            <person name="Badger J.H."/>
            <person name="Grimwood J."/>
            <person name="Jabbari K."/>
            <person name="Kuo A."/>
            <person name="Maheswari U."/>
            <person name="Martens C."/>
            <person name="Maumus F."/>
            <person name="Otillar R.P."/>
            <person name="Rayko E."/>
            <person name="Salamov A."/>
            <person name="Vandepoele K."/>
            <person name="Beszteri B."/>
            <person name="Gruber A."/>
            <person name="Heijde M."/>
            <person name="Katinka M."/>
            <person name="Mock T."/>
            <person name="Valentin K."/>
            <person name="Verret F."/>
            <person name="Berges J.A."/>
            <person name="Brownlee C."/>
            <person name="Cadoret J.P."/>
            <person name="Chiovitti A."/>
            <person name="Choi C.J."/>
            <person name="Coesel S."/>
            <person name="De Martino A."/>
            <person name="Detter J.C."/>
            <person name="Durkin C."/>
            <person name="Falciatore A."/>
            <person name="Fournet J."/>
            <person name="Haruta M."/>
            <person name="Huysman M.J."/>
            <person name="Jenkins B.D."/>
            <person name="Jiroutova K."/>
            <person name="Jorgensen R.E."/>
            <person name="Joubert Y."/>
            <person name="Kaplan A."/>
            <person name="Kroger N."/>
            <person name="Kroth P.G."/>
            <person name="La Roche J."/>
            <person name="Lindquist E."/>
            <person name="Lommer M."/>
            <person name="Martin-Jezequel V."/>
            <person name="Lopez P.J."/>
            <person name="Lucas S."/>
            <person name="Mangogna M."/>
            <person name="McGinnis K."/>
            <person name="Medlin L.K."/>
            <person name="Montsant A."/>
            <person name="Oudot-Le Secq M.P."/>
            <person name="Napoli C."/>
            <person name="Obornik M."/>
            <person name="Parker M.S."/>
            <person name="Petit J.L."/>
            <person name="Porcel B.M."/>
            <person name="Poulsen N."/>
            <person name="Robison M."/>
            <person name="Rychlewski L."/>
            <person name="Rynearson T.A."/>
            <person name="Schmutz J."/>
            <person name="Shapiro H."/>
            <person name="Siaut M."/>
            <person name="Stanley M."/>
            <person name="Sussman M.R."/>
            <person name="Taylor A.R."/>
            <person name="Vardi A."/>
            <person name="von Dassow P."/>
            <person name="Vyverman W."/>
            <person name="Willis A."/>
            <person name="Wyrwicz L.S."/>
            <person name="Rokhsar D.S."/>
            <person name="Weissenbach J."/>
            <person name="Armbrust E.V."/>
            <person name="Green B.R."/>
            <person name="Van de Peer Y."/>
            <person name="Grigoriev I.V."/>
        </authorList>
    </citation>
    <scope>NUCLEOTIDE SEQUENCE [LARGE SCALE GENOMIC DNA]</scope>
    <source>
        <strain evidence="6 7">CCMP1335</strain>
    </source>
</reference>
<dbReference type="GO" id="GO:0004386">
    <property type="term" value="F:helicase activity"/>
    <property type="evidence" value="ECO:0007669"/>
    <property type="project" value="UniProtKB-KW"/>
</dbReference>
<dbReference type="PANTHER" id="PTHR43788:SF8">
    <property type="entry name" value="DNA-BINDING PROTEIN SMUBP-2"/>
    <property type="match status" value="1"/>
</dbReference>
<keyword evidence="7" id="KW-1185">Reference proteome</keyword>
<proteinExistence type="predicted"/>
<feature type="non-terminal residue" evidence="6">
    <location>
        <position position="1"/>
    </location>
</feature>
<dbReference type="Gene3D" id="3.40.50.300">
    <property type="entry name" value="P-loop containing nucleotide triphosphate hydrolases"/>
    <property type="match status" value="1"/>
</dbReference>
<dbReference type="OMA" id="EENCEYS"/>
<dbReference type="Pfam" id="PF13087">
    <property type="entry name" value="AAA_12"/>
    <property type="match status" value="1"/>
</dbReference>
<dbReference type="Proteomes" id="UP000001449">
    <property type="component" value="Chromosome 1"/>
</dbReference>
<evidence type="ECO:0000256" key="3">
    <source>
        <dbReference type="ARBA" id="ARBA00022806"/>
    </source>
</evidence>
<gene>
    <name evidence="6" type="ORF">THAPSDRAFT_31287</name>
</gene>
<dbReference type="PaxDb" id="35128-Thaps31287"/>
<evidence type="ECO:0000256" key="2">
    <source>
        <dbReference type="ARBA" id="ARBA00022801"/>
    </source>
</evidence>
<feature type="domain" description="DNA2/NAM7 helicase-like C-terminal" evidence="5">
    <location>
        <begin position="2"/>
        <end position="112"/>
    </location>
</feature>
<evidence type="ECO:0000313" key="7">
    <source>
        <dbReference type="Proteomes" id="UP000001449"/>
    </source>
</evidence>
<keyword evidence="2" id="KW-0378">Hydrolase</keyword>
<dbReference type="HOGENOM" id="CLU_159719_0_0_1"/>
<dbReference type="KEGG" id="tps:THAPSDRAFT_31287"/>
<keyword evidence="1" id="KW-0547">Nucleotide-binding</keyword>
<sequence length="112" mass="12519">KSNPTEVKVILDIVGKVLDAEEVRAENIAIITPYSKQVQLLRTELNSMPFQYGKTTEIRVGTVDSFQGSECDLVIFSAVRSNLLKELGFLRDERRLNVAITRAKRGLILVGD</sequence>
<dbReference type="eggNOG" id="KOG1803">
    <property type="taxonomic scope" value="Eukaryota"/>
</dbReference>
<evidence type="ECO:0000256" key="4">
    <source>
        <dbReference type="ARBA" id="ARBA00022840"/>
    </source>
</evidence>
<keyword evidence="3" id="KW-0347">Helicase</keyword>
<evidence type="ECO:0000256" key="1">
    <source>
        <dbReference type="ARBA" id="ARBA00022741"/>
    </source>
</evidence>
<dbReference type="EMBL" id="CM000638">
    <property type="protein sequence ID" value="EED96155.1"/>
    <property type="molecule type" value="Genomic_DNA"/>
</dbReference>
<dbReference type="GO" id="GO:0005524">
    <property type="term" value="F:ATP binding"/>
    <property type="evidence" value="ECO:0007669"/>
    <property type="project" value="UniProtKB-KW"/>
</dbReference>
<feature type="non-terminal residue" evidence="6">
    <location>
        <position position="112"/>
    </location>
</feature>
<evidence type="ECO:0000313" key="6">
    <source>
        <dbReference type="EMBL" id="EED96155.1"/>
    </source>
</evidence>
<keyword evidence="4" id="KW-0067">ATP-binding</keyword>
<dbReference type="GO" id="GO:0016787">
    <property type="term" value="F:hydrolase activity"/>
    <property type="evidence" value="ECO:0007669"/>
    <property type="project" value="UniProtKB-KW"/>
</dbReference>
<dbReference type="GeneID" id="7445482"/>
<organism evidence="6 7">
    <name type="scientific">Thalassiosira pseudonana</name>
    <name type="common">Marine diatom</name>
    <name type="synonym">Cyclotella nana</name>
    <dbReference type="NCBI Taxonomy" id="35128"/>
    <lineage>
        <taxon>Eukaryota</taxon>
        <taxon>Sar</taxon>
        <taxon>Stramenopiles</taxon>
        <taxon>Ochrophyta</taxon>
        <taxon>Bacillariophyta</taxon>
        <taxon>Coscinodiscophyceae</taxon>
        <taxon>Thalassiosirophycidae</taxon>
        <taxon>Thalassiosirales</taxon>
        <taxon>Thalassiosiraceae</taxon>
        <taxon>Thalassiosira</taxon>
    </lineage>
</organism>
<accession>B8BSN0</accession>